<dbReference type="Proteomes" id="UP001057877">
    <property type="component" value="Chromosome"/>
</dbReference>
<accession>A0ABY5S6H2</accession>
<feature type="transmembrane region" description="Helical" evidence="1">
    <location>
        <begin position="51"/>
        <end position="70"/>
    </location>
</feature>
<gene>
    <name evidence="2" type="ORF">L1F29_29535</name>
</gene>
<dbReference type="RefSeq" id="WP_258385605.1">
    <property type="nucleotide sequence ID" value="NZ_CP091430.1"/>
</dbReference>
<dbReference type="EMBL" id="CP091430">
    <property type="protein sequence ID" value="UVI29516.1"/>
    <property type="molecule type" value="Genomic_DNA"/>
</dbReference>
<protein>
    <submittedName>
        <fullName evidence="2">DUF2269 domain-containing protein</fullName>
    </submittedName>
</protein>
<feature type="transmembrane region" description="Helical" evidence="1">
    <location>
        <begin position="131"/>
        <end position="148"/>
    </location>
</feature>
<feature type="transmembrane region" description="Helical" evidence="1">
    <location>
        <begin position="6"/>
        <end position="30"/>
    </location>
</feature>
<keyword evidence="3" id="KW-1185">Reference proteome</keyword>
<reference evidence="2" key="1">
    <citation type="submission" date="2022-01" db="EMBL/GenBank/DDBJ databases">
        <title>Paenibacillus spongiae sp. nov., isolated from marine sponge.</title>
        <authorList>
            <person name="Li Z."/>
            <person name="Zhang M."/>
        </authorList>
    </citation>
    <scope>NUCLEOTIDE SEQUENCE</scope>
    <source>
        <strain evidence="2">PHS-Z3</strain>
    </source>
</reference>
<dbReference type="Pfam" id="PF10027">
    <property type="entry name" value="DUF2269"/>
    <property type="match status" value="1"/>
</dbReference>
<feature type="transmembrane region" description="Helical" evidence="1">
    <location>
        <begin position="76"/>
        <end position="98"/>
    </location>
</feature>
<name>A0ABY5S6H2_9BACL</name>
<evidence type="ECO:0000256" key="1">
    <source>
        <dbReference type="SAM" id="Phobius"/>
    </source>
</evidence>
<keyword evidence="1" id="KW-0472">Membrane</keyword>
<dbReference type="InterPro" id="IPR018729">
    <property type="entry name" value="DUF2269_transmembrane"/>
</dbReference>
<evidence type="ECO:0000313" key="2">
    <source>
        <dbReference type="EMBL" id="UVI29516.1"/>
    </source>
</evidence>
<keyword evidence="1" id="KW-1133">Transmembrane helix</keyword>
<evidence type="ECO:0000313" key="3">
    <source>
        <dbReference type="Proteomes" id="UP001057877"/>
    </source>
</evidence>
<proteinExistence type="predicted"/>
<organism evidence="2 3">
    <name type="scientific">Paenibacillus spongiae</name>
    <dbReference type="NCBI Taxonomy" id="2909671"/>
    <lineage>
        <taxon>Bacteria</taxon>
        <taxon>Bacillati</taxon>
        <taxon>Bacillota</taxon>
        <taxon>Bacilli</taxon>
        <taxon>Bacillales</taxon>
        <taxon>Paenibacillaceae</taxon>
        <taxon>Paenibacillus</taxon>
    </lineage>
</organism>
<keyword evidence="1" id="KW-0812">Transmembrane</keyword>
<sequence length="151" mass="16380">MNSLYGMFVVLHVLAAVVGMGPTFVFPLIRKSATTGSQLRFAVGLIQKLEQLPNIGGAVLVVTGILLMILNKTGFSLMWLNVSIVLLIVMIVLLIGFIGPRMKKATQLVLSSQGEQIPAEYMQSMKAITQLEKAIQAIIVAVIVLMVLKPF</sequence>